<dbReference type="InterPro" id="IPR050250">
    <property type="entry name" value="Macrolide_Exporter_MacB"/>
</dbReference>
<keyword evidence="3 7" id="KW-0812">Transmembrane</keyword>
<evidence type="ECO:0000256" key="1">
    <source>
        <dbReference type="ARBA" id="ARBA00004651"/>
    </source>
</evidence>
<proteinExistence type="inferred from homology"/>
<dbReference type="InterPro" id="IPR003838">
    <property type="entry name" value="ABC3_permease_C"/>
</dbReference>
<dbReference type="AlphaFoldDB" id="A0A1J4SFF9"/>
<dbReference type="GO" id="GO:0005886">
    <property type="term" value="C:plasma membrane"/>
    <property type="evidence" value="ECO:0007669"/>
    <property type="project" value="UniProtKB-SubCell"/>
</dbReference>
<keyword evidence="4 7" id="KW-1133">Transmembrane helix</keyword>
<evidence type="ECO:0000256" key="6">
    <source>
        <dbReference type="ARBA" id="ARBA00038076"/>
    </source>
</evidence>
<feature type="transmembrane region" description="Helical" evidence="7">
    <location>
        <begin position="22"/>
        <end position="45"/>
    </location>
</feature>
<comment type="similarity">
    <text evidence="6">Belongs to the ABC-4 integral membrane protein family.</text>
</comment>
<evidence type="ECO:0000256" key="2">
    <source>
        <dbReference type="ARBA" id="ARBA00022475"/>
    </source>
</evidence>
<dbReference type="PANTHER" id="PTHR30572">
    <property type="entry name" value="MEMBRANE COMPONENT OF TRANSPORTER-RELATED"/>
    <property type="match status" value="1"/>
</dbReference>
<feature type="domain" description="ABC3 transporter permease C-terminal" evidence="8">
    <location>
        <begin position="285"/>
        <end position="397"/>
    </location>
</feature>
<evidence type="ECO:0000256" key="5">
    <source>
        <dbReference type="ARBA" id="ARBA00023136"/>
    </source>
</evidence>
<dbReference type="Pfam" id="PF02687">
    <property type="entry name" value="FtsX"/>
    <property type="match status" value="1"/>
</dbReference>
<dbReference type="STRING" id="1817893.AUJ66_03520"/>
<dbReference type="PANTHER" id="PTHR30572:SF4">
    <property type="entry name" value="ABC TRANSPORTER PERMEASE YTRF"/>
    <property type="match status" value="1"/>
</dbReference>
<gene>
    <name evidence="10" type="ORF">AUJ66_03520</name>
</gene>
<feature type="transmembrane region" description="Helical" evidence="7">
    <location>
        <begin position="326"/>
        <end position="355"/>
    </location>
</feature>
<comment type="caution">
    <text evidence="10">The sequence shown here is derived from an EMBL/GenBank/DDBJ whole genome shotgun (WGS) entry which is preliminary data.</text>
</comment>
<feature type="transmembrane region" description="Helical" evidence="7">
    <location>
        <begin position="361"/>
        <end position="387"/>
    </location>
</feature>
<dbReference type="InterPro" id="IPR025857">
    <property type="entry name" value="MacB_PCD"/>
</dbReference>
<evidence type="ECO:0000259" key="9">
    <source>
        <dbReference type="Pfam" id="PF12704"/>
    </source>
</evidence>
<evidence type="ECO:0000256" key="3">
    <source>
        <dbReference type="ARBA" id="ARBA00022692"/>
    </source>
</evidence>
<feature type="domain" description="MacB-like periplasmic core" evidence="9">
    <location>
        <begin position="21"/>
        <end position="243"/>
    </location>
</feature>
<dbReference type="EMBL" id="MNUO01000050">
    <property type="protein sequence ID" value="OIN97388.1"/>
    <property type="molecule type" value="Genomic_DNA"/>
</dbReference>
<evidence type="ECO:0000256" key="7">
    <source>
        <dbReference type="SAM" id="Phobius"/>
    </source>
</evidence>
<organism evidence="10 11">
    <name type="scientific">Candidatus Desantisbacteria bacterium CG1_02_38_46</name>
    <dbReference type="NCBI Taxonomy" id="1817893"/>
    <lineage>
        <taxon>Bacteria</taxon>
        <taxon>Candidatus Desantisiibacteriota</taxon>
    </lineage>
</organism>
<keyword evidence="2" id="KW-1003">Cell membrane</keyword>
<evidence type="ECO:0000313" key="11">
    <source>
        <dbReference type="Proteomes" id="UP000182278"/>
    </source>
</evidence>
<name>A0A1J4SFF9_9BACT</name>
<dbReference type="Pfam" id="PF12704">
    <property type="entry name" value="MacB_PCD"/>
    <property type="match status" value="1"/>
</dbReference>
<sequence length="404" mass="43403">MDLTNTVEMSAKVLIQNKMRSILTMLGVIIGVGAVIAMLSVGAGAKKDIQDRMSSLGNNVLQVFPGSVTKHGVRGGIGTSPSLMEGDFQAIKKEVTSAILVAPMVSTTSQVIYKTQNWSARLQGTNLDFLELRSWQVESGAPFTEQEIQCAAKVCLLGKTVVENLFGSEDPAGKTIRINRIPFKVVGVLETKGSEWGGDQDDTILMPYTTAMKRLMGVTFINSIQISAVSQDAIPEVKKQVTDLLRQRHHIMPGKDDDFHVRNMADIVAAATAMAGTMTMLLGSVASVSLLVGGIGIMNIMLVSVTERTREIGIRMAVGAKRFEVLLQFIIEAMMLSFMGGVIGIGTGITISFLISAIAKWAVSISAGSIILAFGFAIGIGIFFGYYPARKAADMDPIEALRYE</sequence>
<comment type="subcellular location">
    <subcellularLocation>
        <location evidence="1">Cell membrane</location>
        <topology evidence="1">Multi-pass membrane protein</topology>
    </subcellularLocation>
</comment>
<evidence type="ECO:0000313" key="10">
    <source>
        <dbReference type="EMBL" id="OIN97388.1"/>
    </source>
</evidence>
<evidence type="ECO:0000259" key="8">
    <source>
        <dbReference type="Pfam" id="PF02687"/>
    </source>
</evidence>
<keyword evidence="5 7" id="KW-0472">Membrane</keyword>
<dbReference type="GO" id="GO:0022857">
    <property type="term" value="F:transmembrane transporter activity"/>
    <property type="evidence" value="ECO:0007669"/>
    <property type="project" value="TreeGrafter"/>
</dbReference>
<feature type="transmembrane region" description="Helical" evidence="7">
    <location>
        <begin position="288"/>
        <end position="305"/>
    </location>
</feature>
<accession>A0A1J4SFF9</accession>
<reference evidence="10 11" key="1">
    <citation type="journal article" date="2016" name="Environ. Microbiol.">
        <title>Genomic resolution of a cold subsurface aquifer community provides metabolic insights for novel microbes adapted to high CO concentrations.</title>
        <authorList>
            <person name="Probst A.J."/>
            <person name="Castelle C.J."/>
            <person name="Singh A."/>
            <person name="Brown C.T."/>
            <person name="Anantharaman K."/>
            <person name="Sharon I."/>
            <person name="Hug L.A."/>
            <person name="Burstein D."/>
            <person name="Emerson J.B."/>
            <person name="Thomas B.C."/>
            <person name="Banfield J.F."/>
        </authorList>
    </citation>
    <scope>NUCLEOTIDE SEQUENCE [LARGE SCALE GENOMIC DNA]</scope>
    <source>
        <strain evidence="10">CG1_02_38_46</strain>
    </source>
</reference>
<evidence type="ECO:0000256" key="4">
    <source>
        <dbReference type="ARBA" id="ARBA00022989"/>
    </source>
</evidence>
<protein>
    <submittedName>
        <fullName evidence="10">Multidrug ABC transporter substrate-binding protein</fullName>
    </submittedName>
</protein>
<dbReference type="Proteomes" id="UP000182278">
    <property type="component" value="Unassembled WGS sequence"/>
</dbReference>